<dbReference type="InterPro" id="IPR050833">
    <property type="entry name" value="Poly_Biosynth_Transport"/>
</dbReference>
<protein>
    <submittedName>
        <fullName evidence="7">Uncharacterized protein</fullName>
    </submittedName>
</protein>
<accession>A0A512AWZ3</accession>
<keyword evidence="2" id="KW-1003">Cell membrane</keyword>
<dbReference type="PANTHER" id="PTHR30250">
    <property type="entry name" value="PST FAMILY PREDICTED COLANIC ACID TRANSPORTER"/>
    <property type="match status" value="1"/>
</dbReference>
<comment type="caution">
    <text evidence="7">The sequence shown here is derived from an EMBL/GenBank/DDBJ whole genome shotgun (WGS) entry which is preliminary data.</text>
</comment>
<comment type="subcellular location">
    <subcellularLocation>
        <location evidence="1">Cell membrane</location>
        <topology evidence="1">Multi-pass membrane protein</topology>
    </subcellularLocation>
</comment>
<dbReference type="InterPro" id="IPR002797">
    <property type="entry name" value="Polysacc_synth"/>
</dbReference>
<dbReference type="PANTHER" id="PTHR30250:SF26">
    <property type="entry name" value="PSMA PROTEIN"/>
    <property type="match status" value="1"/>
</dbReference>
<evidence type="ECO:0000256" key="4">
    <source>
        <dbReference type="ARBA" id="ARBA00022989"/>
    </source>
</evidence>
<evidence type="ECO:0000313" key="7">
    <source>
        <dbReference type="EMBL" id="GEO04027.1"/>
    </source>
</evidence>
<feature type="transmembrane region" description="Helical" evidence="6">
    <location>
        <begin position="206"/>
        <end position="224"/>
    </location>
</feature>
<feature type="transmembrane region" description="Helical" evidence="6">
    <location>
        <begin position="230"/>
        <end position="247"/>
    </location>
</feature>
<evidence type="ECO:0000256" key="5">
    <source>
        <dbReference type="ARBA" id="ARBA00023136"/>
    </source>
</evidence>
<evidence type="ECO:0000256" key="1">
    <source>
        <dbReference type="ARBA" id="ARBA00004651"/>
    </source>
</evidence>
<feature type="transmembrane region" description="Helical" evidence="6">
    <location>
        <begin position="20"/>
        <end position="49"/>
    </location>
</feature>
<keyword evidence="3 6" id="KW-0812">Transmembrane</keyword>
<keyword evidence="4 6" id="KW-1133">Transmembrane helix</keyword>
<evidence type="ECO:0000256" key="6">
    <source>
        <dbReference type="SAM" id="Phobius"/>
    </source>
</evidence>
<dbReference type="Proteomes" id="UP000321532">
    <property type="component" value="Unassembled WGS sequence"/>
</dbReference>
<evidence type="ECO:0000313" key="8">
    <source>
        <dbReference type="Proteomes" id="UP000321532"/>
    </source>
</evidence>
<feature type="transmembrane region" description="Helical" evidence="6">
    <location>
        <begin position="418"/>
        <end position="435"/>
    </location>
</feature>
<evidence type="ECO:0000256" key="3">
    <source>
        <dbReference type="ARBA" id="ARBA00022692"/>
    </source>
</evidence>
<keyword evidence="5 6" id="KW-0472">Membrane</keyword>
<dbReference type="GO" id="GO:0005886">
    <property type="term" value="C:plasma membrane"/>
    <property type="evidence" value="ECO:0007669"/>
    <property type="project" value="UniProtKB-SubCell"/>
</dbReference>
<dbReference type="AlphaFoldDB" id="A0A512AWZ3"/>
<evidence type="ECO:0000256" key="2">
    <source>
        <dbReference type="ARBA" id="ARBA00022475"/>
    </source>
</evidence>
<sequence>MLLGMVTTPFILRFLDKEEYGLSTILFQIVGYLSMFDFGLGSAIARYLATSRGEDEASRTAVNRIISTSFFTYSALGILVIIIGVAAAPFLPNFFDMDARLSDVAVSIALTLSVFMGLQFPLKVFSSIFYAHQRQLLSNTNGFVIGLLNLVLPVVFLYFGHGLWSFVYTNIIIVLISIITTAYLLQRYYGYLKISRKYFDRKLLGEMFSFGFFLFLNAVAVQIIFFTDRFFIGSFVSLSAVTIYYLTAKVPEICMNLVFKITDNAYPAMVEIVSKEGGDKFKKVHQKLLLITVCCICTAFWLVLILDYWFIKLWVGESNFAGYSVLALTLILMTTHSIQHVSAICLNGAGLVKGFSIVSMFDAAINLTLTILLGRKYGIEGILLGTIIATCVTSMWYIPYTAMKFMKISLVEYLLKPILMPFILISLLGVCAYYLTNMLVQGVDINWFTFSLIGFCLTVVFGIFIWLVFLRYEFLDYIPVKFRRFLFV</sequence>
<feature type="transmembrane region" description="Helical" evidence="6">
    <location>
        <begin position="142"/>
        <end position="160"/>
    </location>
</feature>
<feature type="transmembrane region" description="Helical" evidence="6">
    <location>
        <begin position="350"/>
        <end position="373"/>
    </location>
</feature>
<feature type="transmembrane region" description="Helical" evidence="6">
    <location>
        <begin position="379"/>
        <end position="398"/>
    </location>
</feature>
<keyword evidence="8" id="KW-1185">Reference proteome</keyword>
<dbReference type="EMBL" id="BJYS01000009">
    <property type="protein sequence ID" value="GEO04027.1"/>
    <property type="molecule type" value="Genomic_DNA"/>
</dbReference>
<reference evidence="7 8" key="1">
    <citation type="submission" date="2019-07" db="EMBL/GenBank/DDBJ databases">
        <title>Whole genome shotgun sequence of Adhaeribacter aerolatus NBRC 106133.</title>
        <authorList>
            <person name="Hosoyama A."/>
            <person name="Uohara A."/>
            <person name="Ohji S."/>
            <person name="Ichikawa N."/>
        </authorList>
    </citation>
    <scope>NUCLEOTIDE SEQUENCE [LARGE SCALE GENOMIC DNA]</scope>
    <source>
        <strain evidence="7 8">NBRC 106133</strain>
    </source>
</reference>
<proteinExistence type="predicted"/>
<dbReference type="Pfam" id="PF01943">
    <property type="entry name" value="Polysacc_synt"/>
    <property type="match status" value="1"/>
</dbReference>
<organism evidence="7 8">
    <name type="scientific">Adhaeribacter aerolatus</name>
    <dbReference type="NCBI Taxonomy" id="670289"/>
    <lineage>
        <taxon>Bacteria</taxon>
        <taxon>Pseudomonadati</taxon>
        <taxon>Bacteroidota</taxon>
        <taxon>Cytophagia</taxon>
        <taxon>Cytophagales</taxon>
        <taxon>Hymenobacteraceae</taxon>
        <taxon>Adhaeribacter</taxon>
    </lineage>
</organism>
<feature type="transmembrane region" description="Helical" evidence="6">
    <location>
        <begin position="166"/>
        <end position="185"/>
    </location>
</feature>
<feature type="transmembrane region" description="Helical" evidence="6">
    <location>
        <begin position="70"/>
        <end position="92"/>
    </location>
</feature>
<feature type="transmembrane region" description="Helical" evidence="6">
    <location>
        <begin position="288"/>
        <end position="308"/>
    </location>
</feature>
<gene>
    <name evidence="7" type="ORF">AAE02nite_16910</name>
</gene>
<name>A0A512AWZ3_9BACT</name>
<feature type="transmembrane region" description="Helical" evidence="6">
    <location>
        <begin position="447"/>
        <end position="469"/>
    </location>
</feature>
<feature type="transmembrane region" description="Helical" evidence="6">
    <location>
        <begin position="104"/>
        <end position="130"/>
    </location>
</feature>